<proteinExistence type="predicted"/>
<dbReference type="PROSITE" id="PS50109">
    <property type="entry name" value="HIS_KIN"/>
    <property type="match status" value="1"/>
</dbReference>
<evidence type="ECO:0000256" key="6">
    <source>
        <dbReference type="ARBA" id="ARBA00022692"/>
    </source>
</evidence>
<evidence type="ECO:0000259" key="14">
    <source>
        <dbReference type="PROSITE" id="PS50885"/>
    </source>
</evidence>
<sequence>MTSLRARLWTGGIAGVAVAALLAAWLLGAGFERAAQRTLDHRLQDDFASVVALLQVLPDGAIGLRREPFDERYARVFSGWYWRVEDGPAVLQSRSLWDGGILLEEGAEETGAGARRGFATGPRGERLRVFEQDVRLPRAERPVRVAVAAGLDATERAVREFRLLAAAAVAAIAAALLLALAAQVAWSLRPFRRIGRTLARVRRGERARFDAQALPAEVAPLAAEIDALLDEHERRVARARSAAQDLAHALKTPLAVIETELQRGAVPEAVRSETARIRAIVERYTAVGAGVDPRARSPVAPVAEAVAALMRRVHAARGLDLQVDVPGELVFAGSREDLEELLGNLLDNACKWARSAVRVRAGSDGARLWIEVADDGPGLADADLQRVRRRGVRLDERVPGTGHGLAIVEAVVESYGGAFELEPGSPGLRARLLLPSGG</sequence>
<dbReference type="SMART" id="SM00387">
    <property type="entry name" value="HATPase_c"/>
    <property type="match status" value="1"/>
</dbReference>
<evidence type="ECO:0000313" key="16">
    <source>
        <dbReference type="Proteomes" id="UP001595892"/>
    </source>
</evidence>
<gene>
    <name evidence="15" type="ORF">ACFO3Q_03250</name>
</gene>
<keyword evidence="15" id="KW-0067">ATP-binding</keyword>
<dbReference type="EMBL" id="JBHSGG010000005">
    <property type="protein sequence ID" value="MFC4727186.1"/>
    <property type="molecule type" value="Genomic_DNA"/>
</dbReference>
<evidence type="ECO:0000256" key="10">
    <source>
        <dbReference type="ARBA" id="ARBA00023136"/>
    </source>
</evidence>
<keyword evidence="16" id="KW-1185">Reference proteome</keyword>
<dbReference type="EC" id="2.7.13.3" evidence="3"/>
<evidence type="ECO:0000256" key="12">
    <source>
        <dbReference type="SAM" id="Phobius"/>
    </source>
</evidence>
<feature type="domain" description="Histidine kinase" evidence="13">
    <location>
        <begin position="245"/>
        <end position="438"/>
    </location>
</feature>
<dbReference type="PANTHER" id="PTHR45436:SF5">
    <property type="entry name" value="SENSOR HISTIDINE KINASE TRCS"/>
    <property type="match status" value="1"/>
</dbReference>
<dbReference type="GO" id="GO:0005524">
    <property type="term" value="F:ATP binding"/>
    <property type="evidence" value="ECO:0007669"/>
    <property type="project" value="UniProtKB-KW"/>
</dbReference>
<organism evidence="15 16">
    <name type="scientific">Coralloluteibacterium thermophilum</name>
    <dbReference type="NCBI Taxonomy" id="2707049"/>
    <lineage>
        <taxon>Bacteria</taxon>
        <taxon>Pseudomonadati</taxon>
        <taxon>Pseudomonadota</taxon>
        <taxon>Gammaproteobacteria</taxon>
        <taxon>Lysobacterales</taxon>
        <taxon>Lysobacteraceae</taxon>
        <taxon>Coralloluteibacterium</taxon>
    </lineage>
</organism>
<dbReference type="Gene3D" id="1.10.287.130">
    <property type="match status" value="1"/>
</dbReference>
<evidence type="ECO:0000256" key="5">
    <source>
        <dbReference type="ARBA" id="ARBA00022679"/>
    </source>
</evidence>
<keyword evidence="9" id="KW-0902">Two-component regulatory system</keyword>
<name>A0ABV9NFY4_9GAMM</name>
<dbReference type="InterPro" id="IPR003594">
    <property type="entry name" value="HATPase_dom"/>
</dbReference>
<dbReference type="PROSITE" id="PS50885">
    <property type="entry name" value="HAMP"/>
    <property type="match status" value="1"/>
</dbReference>
<dbReference type="PRINTS" id="PR00344">
    <property type="entry name" value="BCTRLSENSOR"/>
</dbReference>
<evidence type="ECO:0000256" key="11">
    <source>
        <dbReference type="SAM" id="Coils"/>
    </source>
</evidence>
<keyword evidence="7" id="KW-0418">Kinase</keyword>
<evidence type="ECO:0000259" key="13">
    <source>
        <dbReference type="PROSITE" id="PS50109"/>
    </source>
</evidence>
<keyword evidence="11" id="KW-0175">Coiled coil</keyword>
<feature type="transmembrane region" description="Helical" evidence="12">
    <location>
        <begin position="163"/>
        <end position="186"/>
    </location>
</feature>
<dbReference type="Proteomes" id="UP001595892">
    <property type="component" value="Unassembled WGS sequence"/>
</dbReference>
<evidence type="ECO:0000256" key="2">
    <source>
        <dbReference type="ARBA" id="ARBA00004370"/>
    </source>
</evidence>
<evidence type="ECO:0000256" key="9">
    <source>
        <dbReference type="ARBA" id="ARBA00023012"/>
    </source>
</evidence>
<keyword evidence="5" id="KW-0808">Transferase</keyword>
<protein>
    <recommendedName>
        <fullName evidence="3">histidine kinase</fullName>
        <ecNumber evidence="3">2.7.13.3</ecNumber>
    </recommendedName>
</protein>
<comment type="caution">
    <text evidence="15">The sequence shown here is derived from an EMBL/GenBank/DDBJ whole genome shotgun (WGS) entry which is preliminary data.</text>
</comment>
<dbReference type="PANTHER" id="PTHR45436">
    <property type="entry name" value="SENSOR HISTIDINE KINASE YKOH"/>
    <property type="match status" value="1"/>
</dbReference>
<dbReference type="InterPro" id="IPR036890">
    <property type="entry name" value="HATPase_C_sf"/>
</dbReference>
<dbReference type="InterPro" id="IPR003660">
    <property type="entry name" value="HAMP_dom"/>
</dbReference>
<feature type="coiled-coil region" evidence="11">
    <location>
        <begin position="222"/>
        <end position="249"/>
    </location>
</feature>
<dbReference type="InterPro" id="IPR005467">
    <property type="entry name" value="His_kinase_dom"/>
</dbReference>
<evidence type="ECO:0000256" key="3">
    <source>
        <dbReference type="ARBA" id="ARBA00012438"/>
    </source>
</evidence>
<feature type="domain" description="HAMP" evidence="14">
    <location>
        <begin position="185"/>
        <end position="237"/>
    </location>
</feature>
<dbReference type="RefSeq" id="WP_377003203.1">
    <property type="nucleotide sequence ID" value="NZ_JBHSGG010000005.1"/>
</dbReference>
<keyword evidence="10 12" id="KW-0472">Membrane</keyword>
<dbReference type="Gene3D" id="3.30.565.10">
    <property type="entry name" value="Histidine kinase-like ATPase, C-terminal domain"/>
    <property type="match status" value="1"/>
</dbReference>
<dbReference type="Pfam" id="PF02518">
    <property type="entry name" value="HATPase_c"/>
    <property type="match status" value="1"/>
</dbReference>
<dbReference type="SUPFAM" id="SSF55874">
    <property type="entry name" value="ATPase domain of HSP90 chaperone/DNA topoisomerase II/histidine kinase"/>
    <property type="match status" value="1"/>
</dbReference>
<comment type="catalytic activity">
    <reaction evidence="1">
        <text>ATP + protein L-histidine = ADP + protein N-phospho-L-histidine.</text>
        <dbReference type="EC" id="2.7.13.3"/>
    </reaction>
</comment>
<evidence type="ECO:0000256" key="8">
    <source>
        <dbReference type="ARBA" id="ARBA00022989"/>
    </source>
</evidence>
<keyword evidence="4" id="KW-0597">Phosphoprotein</keyword>
<keyword evidence="15" id="KW-0547">Nucleotide-binding</keyword>
<evidence type="ECO:0000256" key="4">
    <source>
        <dbReference type="ARBA" id="ARBA00022553"/>
    </source>
</evidence>
<reference evidence="16" key="1">
    <citation type="journal article" date="2019" name="Int. J. Syst. Evol. Microbiol.">
        <title>The Global Catalogue of Microorganisms (GCM) 10K type strain sequencing project: providing services to taxonomists for standard genome sequencing and annotation.</title>
        <authorList>
            <consortium name="The Broad Institute Genomics Platform"/>
            <consortium name="The Broad Institute Genome Sequencing Center for Infectious Disease"/>
            <person name="Wu L."/>
            <person name="Ma J."/>
        </authorList>
    </citation>
    <scope>NUCLEOTIDE SEQUENCE [LARGE SCALE GENOMIC DNA]</scope>
    <source>
        <strain evidence="16">CGMCC 1.13574</strain>
    </source>
</reference>
<keyword evidence="6 12" id="KW-0812">Transmembrane</keyword>
<keyword evidence="8 12" id="KW-1133">Transmembrane helix</keyword>
<evidence type="ECO:0000256" key="7">
    <source>
        <dbReference type="ARBA" id="ARBA00022777"/>
    </source>
</evidence>
<dbReference type="InterPro" id="IPR050428">
    <property type="entry name" value="TCS_sensor_his_kinase"/>
</dbReference>
<accession>A0ABV9NFY4</accession>
<dbReference type="InterPro" id="IPR004358">
    <property type="entry name" value="Sig_transdc_His_kin-like_C"/>
</dbReference>
<comment type="subcellular location">
    <subcellularLocation>
        <location evidence="2">Membrane</location>
    </subcellularLocation>
</comment>
<evidence type="ECO:0000313" key="15">
    <source>
        <dbReference type="EMBL" id="MFC4727186.1"/>
    </source>
</evidence>
<evidence type="ECO:0000256" key="1">
    <source>
        <dbReference type="ARBA" id="ARBA00000085"/>
    </source>
</evidence>
<feature type="transmembrane region" description="Helical" evidence="12">
    <location>
        <begin position="6"/>
        <end position="27"/>
    </location>
</feature>